<accession>A0A4Y2K5H6</accession>
<comment type="caution">
    <text evidence="1">The sequence shown here is derived from an EMBL/GenBank/DDBJ whole genome shotgun (WGS) entry which is preliminary data.</text>
</comment>
<sequence length="149" mass="17271">MKQFYSLCLQLYLRKSIYRYARNYLLSLCVENVDEVVEFAFRGVELNFDVLTLPIVARFYANSAANFLFTDGFLRMHNAEDLALAYARAMVDCARVSLNSDPTSKFQVLADGFVNYFDSLGLATKEKYPFLEYYVGNEWFVAAVNYRCF</sequence>
<organism evidence="1 2">
    <name type="scientific">Araneus ventricosus</name>
    <name type="common">Orbweaver spider</name>
    <name type="synonym">Epeira ventricosa</name>
    <dbReference type="NCBI Taxonomy" id="182803"/>
    <lineage>
        <taxon>Eukaryota</taxon>
        <taxon>Metazoa</taxon>
        <taxon>Ecdysozoa</taxon>
        <taxon>Arthropoda</taxon>
        <taxon>Chelicerata</taxon>
        <taxon>Arachnida</taxon>
        <taxon>Araneae</taxon>
        <taxon>Araneomorphae</taxon>
        <taxon>Entelegynae</taxon>
        <taxon>Araneoidea</taxon>
        <taxon>Araneidae</taxon>
        <taxon>Araneus</taxon>
    </lineage>
</organism>
<name>A0A4Y2K5H6_ARAVE</name>
<evidence type="ECO:0000313" key="1">
    <source>
        <dbReference type="EMBL" id="GBM96816.1"/>
    </source>
</evidence>
<gene>
    <name evidence="1" type="ORF">AVEN_161130_1</name>
</gene>
<reference evidence="1 2" key="1">
    <citation type="journal article" date="2019" name="Sci. Rep.">
        <title>Orb-weaving spider Araneus ventricosus genome elucidates the spidroin gene catalogue.</title>
        <authorList>
            <person name="Kono N."/>
            <person name="Nakamura H."/>
            <person name="Ohtoshi R."/>
            <person name="Moran D.A.P."/>
            <person name="Shinohara A."/>
            <person name="Yoshida Y."/>
            <person name="Fujiwara M."/>
            <person name="Mori M."/>
            <person name="Tomita M."/>
            <person name="Arakawa K."/>
        </authorList>
    </citation>
    <scope>NUCLEOTIDE SEQUENCE [LARGE SCALE GENOMIC DNA]</scope>
</reference>
<dbReference type="AlphaFoldDB" id="A0A4Y2K5H6"/>
<dbReference type="Proteomes" id="UP000499080">
    <property type="component" value="Unassembled WGS sequence"/>
</dbReference>
<dbReference type="EMBL" id="BGPR01004179">
    <property type="protein sequence ID" value="GBM96816.1"/>
    <property type="molecule type" value="Genomic_DNA"/>
</dbReference>
<proteinExistence type="predicted"/>
<evidence type="ECO:0000313" key="2">
    <source>
        <dbReference type="Proteomes" id="UP000499080"/>
    </source>
</evidence>
<protein>
    <submittedName>
        <fullName evidence="1">Uncharacterized protein</fullName>
    </submittedName>
</protein>
<keyword evidence="2" id="KW-1185">Reference proteome</keyword>